<organism evidence="2 3">
    <name type="scientific">Botrytis tulipae</name>
    <dbReference type="NCBI Taxonomy" id="87230"/>
    <lineage>
        <taxon>Eukaryota</taxon>
        <taxon>Fungi</taxon>
        <taxon>Dikarya</taxon>
        <taxon>Ascomycota</taxon>
        <taxon>Pezizomycotina</taxon>
        <taxon>Leotiomycetes</taxon>
        <taxon>Helotiales</taxon>
        <taxon>Sclerotiniaceae</taxon>
        <taxon>Botrytis</taxon>
    </lineage>
</organism>
<sequence>MDLDSVDALNAFVQDGRIAFIKIPVFWMKRANPTPKFRSTAPALQLNDRHKDERAEPTL</sequence>
<protein>
    <submittedName>
        <fullName evidence="2">Uncharacterized protein</fullName>
    </submittedName>
</protein>
<dbReference type="EMBL" id="PQXH01000190">
    <property type="protein sequence ID" value="TGO08825.1"/>
    <property type="molecule type" value="Genomic_DNA"/>
</dbReference>
<dbReference type="AlphaFoldDB" id="A0A4Z1E9I8"/>
<evidence type="ECO:0000313" key="2">
    <source>
        <dbReference type="EMBL" id="TGO08825.1"/>
    </source>
</evidence>
<reference evidence="2 3" key="1">
    <citation type="submission" date="2017-12" db="EMBL/GenBank/DDBJ databases">
        <title>Comparative genomics of Botrytis spp.</title>
        <authorList>
            <person name="Valero-Jimenez C.A."/>
            <person name="Tapia P."/>
            <person name="Veloso J."/>
            <person name="Silva-Moreno E."/>
            <person name="Staats M."/>
            <person name="Valdes J.H."/>
            <person name="Van Kan J.A.L."/>
        </authorList>
    </citation>
    <scope>NUCLEOTIDE SEQUENCE [LARGE SCALE GENOMIC DNA]</scope>
    <source>
        <strain evidence="2 3">Bt9001</strain>
    </source>
</reference>
<gene>
    <name evidence="2" type="ORF">BTUL_0190g00090</name>
</gene>
<keyword evidence="3" id="KW-1185">Reference proteome</keyword>
<feature type="region of interest" description="Disordered" evidence="1">
    <location>
        <begin position="33"/>
        <end position="59"/>
    </location>
</feature>
<evidence type="ECO:0000313" key="3">
    <source>
        <dbReference type="Proteomes" id="UP000297777"/>
    </source>
</evidence>
<dbReference type="Proteomes" id="UP000297777">
    <property type="component" value="Unassembled WGS sequence"/>
</dbReference>
<proteinExistence type="predicted"/>
<evidence type="ECO:0000256" key="1">
    <source>
        <dbReference type="SAM" id="MobiDB-lite"/>
    </source>
</evidence>
<accession>A0A4Z1E9I8</accession>
<comment type="caution">
    <text evidence="2">The sequence shown here is derived from an EMBL/GenBank/DDBJ whole genome shotgun (WGS) entry which is preliminary data.</text>
</comment>
<feature type="compositionally biased region" description="Basic and acidic residues" evidence="1">
    <location>
        <begin position="47"/>
        <end position="59"/>
    </location>
</feature>
<name>A0A4Z1E9I8_9HELO</name>